<dbReference type="AlphaFoldDB" id="A0A1D6H2I6"/>
<organism evidence="1">
    <name type="scientific">Zea mays</name>
    <name type="common">Maize</name>
    <dbReference type="NCBI Taxonomy" id="4577"/>
    <lineage>
        <taxon>Eukaryota</taxon>
        <taxon>Viridiplantae</taxon>
        <taxon>Streptophyta</taxon>
        <taxon>Embryophyta</taxon>
        <taxon>Tracheophyta</taxon>
        <taxon>Spermatophyta</taxon>
        <taxon>Magnoliopsida</taxon>
        <taxon>Liliopsida</taxon>
        <taxon>Poales</taxon>
        <taxon>Poaceae</taxon>
        <taxon>PACMAD clade</taxon>
        <taxon>Panicoideae</taxon>
        <taxon>Andropogonodae</taxon>
        <taxon>Andropogoneae</taxon>
        <taxon>Tripsacinae</taxon>
        <taxon>Zea</taxon>
    </lineage>
</organism>
<name>A0A1D6H2I6_MAIZE</name>
<evidence type="ECO:0000313" key="1">
    <source>
        <dbReference type="EMBL" id="AQK69061.1"/>
    </source>
</evidence>
<reference evidence="1" key="1">
    <citation type="submission" date="2015-12" db="EMBL/GenBank/DDBJ databases">
        <title>Update maize B73 reference genome by single molecule sequencing technologies.</title>
        <authorList>
            <consortium name="Maize Genome Sequencing Project"/>
            <person name="Ware D."/>
        </authorList>
    </citation>
    <scope>NUCLEOTIDE SEQUENCE</scope>
    <source>
        <tissue evidence="1">Seedling</tissue>
    </source>
</reference>
<dbReference type="InParanoid" id="A0A1D6H2I6"/>
<dbReference type="ExpressionAtlas" id="A0A1D6H2I6">
    <property type="expression patterns" value="baseline"/>
</dbReference>
<protein>
    <submittedName>
        <fullName evidence="1">Uncharacterized protein</fullName>
    </submittedName>
</protein>
<dbReference type="EMBL" id="CM000781">
    <property type="protein sequence ID" value="AQK69061.1"/>
    <property type="molecule type" value="Genomic_DNA"/>
</dbReference>
<gene>
    <name evidence="1" type="ORF">ZEAMMB73_Zm00001d015502</name>
</gene>
<accession>A0A1D6H2I6</accession>
<sequence>MPDTAGNGQKWSRLWWSSSSQRGSNTAASEAPSTTDMLSTSIAVVVVHAQPRDFRIIRQEWTVVRIQFAFLAFLTLVCGRRVHKKLAVTQKCMNALLRVQERGRDCCYRISVDVCHLQDILDDRSGHEGSRA</sequence>
<proteinExistence type="predicted"/>